<feature type="transmembrane region" description="Helical" evidence="11">
    <location>
        <begin position="1473"/>
        <end position="1494"/>
    </location>
</feature>
<feature type="transmembrane region" description="Helical" evidence="11">
    <location>
        <begin position="589"/>
        <end position="609"/>
    </location>
</feature>
<dbReference type="EMBL" id="JARBDR010000733">
    <property type="protein sequence ID" value="KAJ8307755.1"/>
    <property type="molecule type" value="Genomic_DNA"/>
</dbReference>
<dbReference type="SUPFAM" id="SSF49723">
    <property type="entry name" value="Lipase/lipooxygenase domain (PLAT/LH2 domain)"/>
    <property type="match status" value="1"/>
</dbReference>
<evidence type="ECO:0000256" key="11">
    <source>
        <dbReference type="SAM" id="Phobius"/>
    </source>
</evidence>
<dbReference type="InterPro" id="IPR003915">
    <property type="entry name" value="PKD_2"/>
</dbReference>
<gene>
    <name evidence="13" type="ORF">KUTeg_014695</name>
</gene>
<keyword evidence="4" id="KW-0732">Signal</keyword>
<dbReference type="Gene3D" id="2.60.60.20">
    <property type="entry name" value="PLAT/LH2 domain"/>
    <property type="match status" value="1"/>
</dbReference>
<dbReference type="Gene3D" id="1.20.120.350">
    <property type="entry name" value="Voltage-gated potassium channels. Chain C"/>
    <property type="match status" value="1"/>
</dbReference>
<evidence type="ECO:0000256" key="5">
    <source>
        <dbReference type="ARBA" id="ARBA00022989"/>
    </source>
</evidence>
<feature type="transmembrane region" description="Helical" evidence="11">
    <location>
        <begin position="1283"/>
        <end position="1302"/>
    </location>
</feature>
<feature type="compositionally biased region" description="Polar residues" evidence="10">
    <location>
        <begin position="1555"/>
        <end position="1565"/>
    </location>
</feature>
<keyword evidence="3 11" id="KW-0812">Transmembrane</keyword>
<keyword evidence="7" id="KW-0325">Glycoprotein</keyword>
<proteinExistence type="inferred from homology"/>
<comment type="caution">
    <text evidence="13">The sequence shown here is derived from an EMBL/GenBank/DDBJ whole genome shotgun (WGS) entry which is preliminary data.</text>
</comment>
<dbReference type="InterPro" id="IPR036392">
    <property type="entry name" value="PLAT/LH2_dom_sf"/>
</dbReference>
<feature type="domain" description="PLAT" evidence="12">
    <location>
        <begin position="634"/>
        <end position="753"/>
    </location>
</feature>
<keyword evidence="8" id="KW-0966">Cell projection</keyword>
<dbReference type="Proteomes" id="UP001217089">
    <property type="component" value="Unassembled WGS sequence"/>
</dbReference>
<comment type="subcellular location">
    <subcellularLocation>
        <location evidence="1">Cell projection</location>
        <location evidence="1">Cilium membrane</location>
        <topology evidence="1">Multi-pass membrane protein</topology>
    </subcellularLocation>
</comment>
<keyword evidence="6 11" id="KW-0472">Membrane</keyword>
<dbReference type="InterPro" id="IPR001024">
    <property type="entry name" value="PLAT/LH2_dom"/>
</dbReference>
<dbReference type="InterPro" id="IPR013122">
    <property type="entry name" value="PKD1_2_channel"/>
</dbReference>
<organism evidence="13 14">
    <name type="scientific">Tegillarca granosa</name>
    <name type="common">Malaysian cockle</name>
    <name type="synonym">Anadara granosa</name>
    <dbReference type="NCBI Taxonomy" id="220873"/>
    <lineage>
        <taxon>Eukaryota</taxon>
        <taxon>Metazoa</taxon>
        <taxon>Spiralia</taxon>
        <taxon>Lophotrochozoa</taxon>
        <taxon>Mollusca</taxon>
        <taxon>Bivalvia</taxon>
        <taxon>Autobranchia</taxon>
        <taxon>Pteriomorphia</taxon>
        <taxon>Arcoida</taxon>
        <taxon>Arcoidea</taxon>
        <taxon>Arcidae</taxon>
        <taxon>Tegillarca</taxon>
    </lineage>
</organism>
<feature type="transmembrane region" description="Helical" evidence="11">
    <location>
        <begin position="1025"/>
        <end position="1042"/>
    </location>
</feature>
<keyword evidence="5 11" id="KW-1133">Transmembrane helix</keyword>
<dbReference type="InterPro" id="IPR046791">
    <property type="entry name" value="Polycystin_dom"/>
</dbReference>
<feature type="region of interest" description="Disordered" evidence="10">
    <location>
        <begin position="1540"/>
        <end position="1565"/>
    </location>
</feature>
<dbReference type="PROSITE" id="PS50095">
    <property type="entry name" value="PLAT"/>
    <property type="match status" value="1"/>
</dbReference>
<evidence type="ECO:0000256" key="1">
    <source>
        <dbReference type="ARBA" id="ARBA00004272"/>
    </source>
</evidence>
<comment type="similarity">
    <text evidence="2">Belongs to the polycystin family.</text>
</comment>
<feature type="transmembrane region" description="Helical" evidence="11">
    <location>
        <begin position="1411"/>
        <end position="1433"/>
    </location>
</feature>
<feature type="transmembrane region" description="Helical" evidence="11">
    <location>
        <begin position="932"/>
        <end position="963"/>
    </location>
</feature>
<evidence type="ECO:0000256" key="8">
    <source>
        <dbReference type="ARBA" id="ARBA00023273"/>
    </source>
</evidence>
<reference evidence="13 14" key="1">
    <citation type="submission" date="2022-12" db="EMBL/GenBank/DDBJ databases">
        <title>Chromosome-level genome of Tegillarca granosa.</title>
        <authorList>
            <person name="Kim J."/>
        </authorList>
    </citation>
    <scope>NUCLEOTIDE SEQUENCE [LARGE SCALE GENOMIC DNA]</scope>
    <source>
        <strain evidence="13">Teg-2019</strain>
        <tissue evidence="13">Adductor muscle</tissue>
    </source>
</reference>
<evidence type="ECO:0000313" key="14">
    <source>
        <dbReference type="Proteomes" id="UP001217089"/>
    </source>
</evidence>
<evidence type="ECO:0000256" key="10">
    <source>
        <dbReference type="SAM" id="MobiDB-lite"/>
    </source>
</evidence>
<feature type="transmembrane region" description="Helical" evidence="11">
    <location>
        <begin position="894"/>
        <end position="920"/>
    </location>
</feature>
<feature type="transmembrane region" description="Helical" evidence="11">
    <location>
        <begin position="799"/>
        <end position="818"/>
    </location>
</feature>
<keyword evidence="14" id="KW-1185">Reference proteome</keyword>
<dbReference type="InterPro" id="IPR027359">
    <property type="entry name" value="Volt_channel_dom_sf"/>
</dbReference>
<evidence type="ECO:0000256" key="6">
    <source>
        <dbReference type="ARBA" id="ARBA00023136"/>
    </source>
</evidence>
<evidence type="ECO:0000256" key="2">
    <source>
        <dbReference type="ARBA" id="ARBA00007200"/>
    </source>
</evidence>
<evidence type="ECO:0000256" key="9">
    <source>
        <dbReference type="PROSITE-ProRule" id="PRU00152"/>
    </source>
</evidence>
<dbReference type="Pfam" id="PF20519">
    <property type="entry name" value="Polycystin_dom"/>
    <property type="match status" value="1"/>
</dbReference>
<dbReference type="PRINTS" id="PR01433">
    <property type="entry name" value="POLYCYSTIN2"/>
</dbReference>
<dbReference type="Gene3D" id="1.10.287.70">
    <property type="match status" value="1"/>
</dbReference>
<name>A0ABQ9EWL4_TEGGR</name>
<dbReference type="PANTHER" id="PTHR10877:SF194">
    <property type="entry name" value="LOCATION OF VULVA DEFECTIVE 1"/>
    <property type="match status" value="1"/>
</dbReference>
<dbReference type="Pfam" id="PF08016">
    <property type="entry name" value="PKD_channel"/>
    <property type="match status" value="1"/>
</dbReference>
<sequence length="1565" mass="180186">MFCVVLVNNQSSIIKVRDPISYNTSSTQETISKIETFISSVIDEAELTNDAGIFIQSAETIISVSELKCMIWNSSNYNRMFRYVKEFSSTFRLVVENVTTYTVNQKPSEWNTGLLDVTDNQNLSSYQHLMDNLLRKEEDKIQMVVKEGIRNLTSRMLSKLQEGNASTYSMLELSSSAFANVISNSKFVSADSAVSTIHHQVNLVEVTVPENLNSSYYALSTTNIAVSRKLVDFEAFLIGDPAYALAEDAKITPEERTGVYRLRARIQQYEMQQKHDLAKDTTPAVIEAIGLMTSSLLDTVCKSCKDIFLTANVDTLLMKTEIKQIQAKNTLQSTEIKISFKQGSDLETTGRLSLVSFHKSPFIYGSKLEDGASVTSLVHKITLTSEEKREIATTEKISLKQPTNVVLKDYFEPTFTPGDASRMFYHVFYYRQLEDSVCFNIKPSVPVRISSYDVFIKQDTYPTHLQYDARAYVAPEKDWMTCIGPSYLSFTGKTYVGLKPTPISGINATEASLSPYNFTIVTSACKSWDNSKGLWDGSPCNMDWFPTESYIECDCSPSKEMTFANTFYVAPNTIDFSTVFLKFSPLNQAAVLATLCLILVIYILLMIWARHQDKKDQLKWGVTPLADNFVDDTYYYLLTVYTGMRSGAGTRSRIGFILSGSDGDTGIRELYDGVRREMSTGSVMYYIMAVSEPLGELDYIYIWHDNSGGGSNASWYLARIDIEDIQKKERTIFLCGKWLAVESLDGAIDAVLPACGKDNLSTFQNMFYINAKDNLSNSHMWVSIFYRPTSSVYTRVQRVSCALVFIMLTMIANALYFSPEDDYENPNLIRVGSFVFSFQEKSKPRCLDNDVREQGSKYKVPVFGDWMDTFMKDSKELEKTLVARGILDTDETILPFWCVYIAWILVAIASIIPGFFILLFSMQWGKQKSELWLSRFFLSFFESSFLLDPLKVVLMAVIFAIIFKQKEKFKPTGLDREIVLKNYRQRFGHKTGFRFPSPPLTAATIQKAREERQRDMKMMGSLKEVVVTLIFLWIIFSISYSNRDDRSYLLHRNVVKEILDPIELTKPKFTKITNTEQLIQWFNWTAFPALFPEKEYNSKQLHWRWRQYFSDLYNYRVGPPRLRQLRVRKEERNIPEFGNVVYYPNYNLLTETDENLCYSWKKPPCDLEMEAYSFSYGAWKHTSATDIWGVPVMGLYTTYGGGGYIAELDVNWSFSNRTLLELSQGLWFDRQTRAVFLEFVLYSPHLNIFTYNVFAAEFLDTGGVLPMYSIYPLRIYQHHGPTGTYMIFCEVMFILFLLLLTVRVVWRFVQVKFLYFRNPWRTLDFVCIILGYIGIAMYVGRLILANATMEKFGEDPKAFVNFQHIVFWDLLFIVLLGSLNFLATFRLLGILGYDKRIGEVFRVFSHCAYDLFWFAILFFYLFVTYALLGYLLFGQNLNSYSDIIESLSTLFISMIGKSRFTEIEESDPIMSKFYFFTFVIFLVYFMMTMFLAILCDSIDTVHKMTKKDRIPDERMTYVSLLNDLRDTIYTAFYDETKPTKPLLPPESTHKKKVRTNSTSSEKSSL</sequence>
<dbReference type="SMART" id="SM00308">
    <property type="entry name" value="LH2"/>
    <property type="match status" value="1"/>
</dbReference>
<evidence type="ECO:0000256" key="4">
    <source>
        <dbReference type="ARBA" id="ARBA00022729"/>
    </source>
</evidence>
<evidence type="ECO:0000259" key="12">
    <source>
        <dbReference type="PROSITE" id="PS50095"/>
    </source>
</evidence>
<feature type="transmembrane region" description="Helical" evidence="11">
    <location>
        <begin position="1323"/>
        <end position="1345"/>
    </location>
</feature>
<dbReference type="Pfam" id="PF01477">
    <property type="entry name" value="PLAT"/>
    <property type="match status" value="1"/>
</dbReference>
<dbReference type="PANTHER" id="PTHR10877">
    <property type="entry name" value="POLYCYSTIN FAMILY MEMBER"/>
    <property type="match status" value="1"/>
</dbReference>
<accession>A0ABQ9EWL4</accession>
<protein>
    <recommendedName>
        <fullName evidence="12">PLAT domain-containing protein</fullName>
    </recommendedName>
</protein>
<feature type="transmembrane region" description="Helical" evidence="11">
    <location>
        <begin position="1365"/>
        <end position="1391"/>
    </location>
</feature>
<dbReference type="InterPro" id="IPR051223">
    <property type="entry name" value="Polycystin"/>
</dbReference>
<evidence type="ECO:0000313" key="13">
    <source>
        <dbReference type="EMBL" id="KAJ8307755.1"/>
    </source>
</evidence>
<evidence type="ECO:0000256" key="3">
    <source>
        <dbReference type="ARBA" id="ARBA00022692"/>
    </source>
</evidence>
<evidence type="ECO:0000256" key="7">
    <source>
        <dbReference type="ARBA" id="ARBA00023180"/>
    </source>
</evidence>
<comment type="caution">
    <text evidence="9">Lacks conserved residue(s) required for the propagation of feature annotation.</text>
</comment>